<dbReference type="InterPro" id="IPR006558">
    <property type="entry name" value="LamG-like"/>
</dbReference>
<sequence precursor="true">MNIHLVLILSFFCSTFALCAQAETTQWSFEASNSPALSLRGDASPVVGVHGNAQSLNGRSLFVVPDSTGYAANDPGFTLTLWVNPYDPGNEQQILAGKNSYSQNQREWGVMIDQDGRFRLYVWQDGWKTIAAEKKPQPGHWHQVGVVVRPGEAELWLDGEMAGREDLSKPLPRTAAKLTFGGIDDAGRIRQTFFGAIDEARYFDRPLNSQEIIARYRPHDAVLLIPDPPSRFPLWDERETLDVAADLTEVAGVDFHVIKKWDQPNDGYTFLHGVGLAWHQDKLYASFGHNKGAENTVTEEAQYRVSDDGGETWGPLQVIDAGNEHNLAVSHGVFLSHEGKLWAFHGAYHGFMENIHTRAYSLNEETSQWTPHGVVIDNGFWPMNQPVKMDDGNWIMAGGSFGAYSNNKVFPAAVAISHGDDLTRWDFVKIETPEEIQRMWGESSIIVDGPNITNVARYGGDAFALVATSPDYGRTWTESQISNLPMATSKPAAGMLSTGQRYVVCTTARNNGGKRAPLTIALSQPGQVKLSQVLVIRRSEHNGPGESSERLSLSYPCAIEHEGRLFVGFSNNGGRKGNLNSAELAIIPIKSLGPAQ</sequence>
<dbReference type="Pfam" id="PF13385">
    <property type="entry name" value="Laminin_G_3"/>
    <property type="match status" value="1"/>
</dbReference>
<evidence type="ECO:0000259" key="4">
    <source>
        <dbReference type="SMART" id="SM00560"/>
    </source>
</evidence>
<evidence type="ECO:0000256" key="2">
    <source>
        <dbReference type="ARBA" id="ARBA00023157"/>
    </source>
</evidence>
<organism evidence="5 6">
    <name type="scientific">Neorhodopirellula pilleata</name>
    <dbReference type="NCBI Taxonomy" id="2714738"/>
    <lineage>
        <taxon>Bacteria</taxon>
        <taxon>Pseudomonadati</taxon>
        <taxon>Planctomycetota</taxon>
        <taxon>Planctomycetia</taxon>
        <taxon>Pirellulales</taxon>
        <taxon>Pirellulaceae</taxon>
        <taxon>Neorhodopirellula</taxon>
    </lineage>
</organism>
<dbReference type="OrthoDB" id="227469at2"/>
<evidence type="ECO:0000256" key="1">
    <source>
        <dbReference type="ARBA" id="ARBA00022729"/>
    </source>
</evidence>
<dbReference type="Proteomes" id="UP000316213">
    <property type="component" value="Unassembled WGS sequence"/>
</dbReference>
<dbReference type="EMBL" id="SJPM01000007">
    <property type="protein sequence ID" value="TWT94983.1"/>
    <property type="molecule type" value="Genomic_DNA"/>
</dbReference>
<gene>
    <name evidence="5" type="ORF">Pla100_35620</name>
</gene>
<protein>
    <recommendedName>
        <fullName evidence="4">LamG-like jellyroll fold domain-containing protein</fullName>
    </recommendedName>
</protein>
<evidence type="ECO:0000313" key="5">
    <source>
        <dbReference type="EMBL" id="TWT94983.1"/>
    </source>
</evidence>
<dbReference type="SUPFAM" id="SSF50939">
    <property type="entry name" value="Sialidases"/>
    <property type="match status" value="1"/>
</dbReference>
<dbReference type="InterPro" id="IPR013320">
    <property type="entry name" value="ConA-like_dom_sf"/>
</dbReference>
<dbReference type="RefSeq" id="WP_146578935.1">
    <property type="nucleotide sequence ID" value="NZ_SJPM01000007.1"/>
</dbReference>
<reference evidence="5 6" key="1">
    <citation type="submission" date="2019-02" db="EMBL/GenBank/DDBJ databases">
        <title>Deep-cultivation of Planctomycetes and their phenomic and genomic characterization uncovers novel biology.</title>
        <authorList>
            <person name="Wiegand S."/>
            <person name="Jogler M."/>
            <person name="Boedeker C."/>
            <person name="Pinto D."/>
            <person name="Vollmers J."/>
            <person name="Rivas-Marin E."/>
            <person name="Kohn T."/>
            <person name="Peeters S.H."/>
            <person name="Heuer A."/>
            <person name="Rast P."/>
            <person name="Oberbeckmann S."/>
            <person name="Bunk B."/>
            <person name="Jeske O."/>
            <person name="Meyerdierks A."/>
            <person name="Storesund J.E."/>
            <person name="Kallscheuer N."/>
            <person name="Luecker S."/>
            <person name="Lage O.M."/>
            <person name="Pohl T."/>
            <person name="Merkel B.J."/>
            <person name="Hornburger P."/>
            <person name="Mueller R.-W."/>
            <person name="Bruemmer F."/>
            <person name="Labrenz M."/>
            <person name="Spormann A.M."/>
            <person name="Op Den Camp H."/>
            <person name="Overmann J."/>
            <person name="Amann R."/>
            <person name="Jetten M.S.M."/>
            <person name="Mascher T."/>
            <person name="Medema M.H."/>
            <person name="Devos D.P."/>
            <person name="Kaster A.-K."/>
            <person name="Ovreas L."/>
            <person name="Rohde M."/>
            <person name="Galperin M.Y."/>
            <person name="Jogler C."/>
        </authorList>
    </citation>
    <scope>NUCLEOTIDE SEQUENCE [LARGE SCALE GENOMIC DNA]</scope>
    <source>
        <strain evidence="5 6">Pla100</strain>
    </source>
</reference>
<accession>A0A5C6A9I0</accession>
<dbReference type="CDD" id="cd15482">
    <property type="entry name" value="Sialidase_non-viral"/>
    <property type="match status" value="1"/>
</dbReference>
<dbReference type="PANTHER" id="PTHR43752">
    <property type="entry name" value="BNR/ASP-BOX REPEAT FAMILY PROTEIN"/>
    <property type="match status" value="1"/>
</dbReference>
<dbReference type="Pfam" id="PF13088">
    <property type="entry name" value="BNR_2"/>
    <property type="match status" value="1"/>
</dbReference>
<feature type="domain" description="LamG-like jellyroll fold" evidence="4">
    <location>
        <begin position="75"/>
        <end position="210"/>
    </location>
</feature>
<dbReference type="InterPro" id="IPR036278">
    <property type="entry name" value="Sialidase_sf"/>
</dbReference>
<comment type="caution">
    <text evidence="5">The sequence shown here is derived from an EMBL/GenBank/DDBJ whole genome shotgun (WGS) entry which is preliminary data.</text>
</comment>
<dbReference type="PANTHER" id="PTHR43752:SF2">
    <property type="entry name" value="BNR_ASP-BOX REPEAT FAMILY PROTEIN"/>
    <property type="match status" value="1"/>
</dbReference>
<evidence type="ECO:0000313" key="6">
    <source>
        <dbReference type="Proteomes" id="UP000316213"/>
    </source>
</evidence>
<dbReference type="InterPro" id="IPR011040">
    <property type="entry name" value="Sialidase"/>
</dbReference>
<evidence type="ECO:0000256" key="3">
    <source>
        <dbReference type="SAM" id="SignalP"/>
    </source>
</evidence>
<keyword evidence="6" id="KW-1185">Reference proteome</keyword>
<feature type="chain" id="PRO_5022661413" description="LamG-like jellyroll fold domain-containing protein" evidence="3">
    <location>
        <begin position="23"/>
        <end position="596"/>
    </location>
</feature>
<dbReference type="SMART" id="SM00560">
    <property type="entry name" value="LamGL"/>
    <property type="match status" value="1"/>
</dbReference>
<dbReference type="SUPFAM" id="SSF49899">
    <property type="entry name" value="Concanavalin A-like lectins/glucanases"/>
    <property type="match status" value="1"/>
</dbReference>
<name>A0A5C6A9I0_9BACT</name>
<dbReference type="Gene3D" id="2.120.10.10">
    <property type="match status" value="1"/>
</dbReference>
<keyword evidence="1 3" id="KW-0732">Signal</keyword>
<keyword evidence="2" id="KW-1015">Disulfide bond</keyword>
<dbReference type="AlphaFoldDB" id="A0A5C6A9I0"/>
<proteinExistence type="predicted"/>
<dbReference type="Gene3D" id="2.60.120.200">
    <property type="match status" value="1"/>
</dbReference>
<feature type="signal peptide" evidence="3">
    <location>
        <begin position="1"/>
        <end position="22"/>
    </location>
</feature>